<organism evidence="1 2">
    <name type="scientific">Rhizobium sullae</name>
    <name type="common">Rhizobium hedysari</name>
    <dbReference type="NCBI Taxonomy" id="50338"/>
    <lineage>
        <taxon>Bacteria</taxon>
        <taxon>Pseudomonadati</taxon>
        <taxon>Pseudomonadota</taxon>
        <taxon>Alphaproteobacteria</taxon>
        <taxon>Hyphomicrobiales</taxon>
        <taxon>Rhizobiaceae</taxon>
        <taxon>Rhizobium/Agrobacterium group</taxon>
        <taxon>Rhizobium</taxon>
    </lineage>
</organism>
<gene>
    <name evidence="1" type="ORF">N2599_20780</name>
</gene>
<reference evidence="1" key="1">
    <citation type="submission" date="2022-09" db="EMBL/GenBank/DDBJ databases">
        <title>Australian commercial rhizobial inoculants.</title>
        <authorList>
            <person name="Kohlmeier M.G."/>
            <person name="O'Hara G.W."/>
            <person name="Colombi E."/>
            <person name="Ramsay J.P."/>
            <person name="Terpolilli J."/>
        </authorList>
    </citation>
    <scope>NUCLEOTIDE SEQUENCE</scope>
    <source>
        <strain evidence="1">WSM1592</strain>
        <plasmid evidence="1">pWSM1592_1</plasmid>
    </source>
</reference>
<proteinExistence type="predicted"/>
<keyword evidence="2" id="KW-1185">Reference proteome</keyword>
<dbReference type="Proteomes" id="UP001060123">
    <property type="component" value="Plasmid pWSM1592_1"/>
</dbReference>
<dbReference type="RefSeq" id="WP_027513663.1">
    <property type="nucleotide sequence ID" value="NZ_CP104144.1"/>
</dbReference>
<name>A0ABY5XTC4_RHISU</name>
<geneLocation type="plasmid" evidence="1 2">
    <name>pWSM1592_1</name>
</geneLocation>
<accession>A0ABY5XTC4</accession>
<evidence type="ECO:0000313" key="2">
    <source>
        <dbReference type="Proteomes" id="UP001060123"/>
    </source>
</evidence>
<sequence>MTAHYHEQKALGICAAGNIGDKPVVGYEQIDCRQAALAYVRFAQPPDPEVGWRRKDIEAALSAGRSPYG</sequence>
<evidence type="ECO:0000313" key="1">
    <source>
        <dbReference type="EMBL" id="UWU17771.1"/>
    </source>
</evidence>
<dbReference type="EMBL" id="CP104144">
    <property type="protein sequence ID" value="UWU17771.1"/>
    <property type="molecule type" value="Genomic_DNA"/>
</dbReference>
<keyword evidence="1" id="KW-0614">Plasmid</keyword>
<protein>
    <submittedName>
        <fullName evidence="1">Uncharacterized protein</fullName>
    </submittedName>
</protein>